<dbReference type="EMBL" id="JALNTZ010000007">
    <property type="protein sequence ID" value="KAJ3645742.1"/>
    <property type="molecule type" value="Genomic_DNA"/>
</dbReference>
<dbReference type="InterPro" id="IPR038717">
    <property type="entry name" value="Tc1-like_DDE_dom"/>
</dbReference>
<proteinExistence type="predicted"/>
<evidence type="ECO:0000259" key="1">
    <source>
        <dbReference type="Pfam" id="PF13358"/>
    </source>
</evidence>
<sequence length="122" mass="14217">MDSLNYQDVLEVHLKPHLNLFQDSKVIFQQDYASIHVFNSSKTWFQRQNIALLLWPAESPDLKPIQNVWGSLGKQYATVNELKDGILTTWENLDVNYFIHLVNSMKQRVYNLIEAGGKYIGY</sequence>
<name>A0AA38J8H0_9CUCU</name>
<protein>
    <recommendedName>
        <fullName evidence="1">Tc1-like transposase DDE domain-containing protein</fullName>
    </recommendedName>
</protein>
<gene>
    <name evidence="3" type="ORF">Zmor_001859</name>
    <name evidence="2" type="ORF">Zmor_023378</name>
</gene>
<evidence type="ECO:0000313" key="4">
    <source>
        <dbReference type="Proteomes" id="UP001168821"/>
    </source>
</evidence>
<dbReference type="GO" id="GO:0003676">
    <property type="term" value="F:nucleic acid binding"/>
    <property type="evidence" value="ECO:0007669"/>
    <property type="project" value="InterPro"/>
</dbReference>
<dbReference type="Proteomes" id="UP001168821">
    <property type="component" value="Unassembled WGS sequence"/>
</dbReference>
<organism evidence="3 4">
    <name type="scientific">Zophobas morio</name>
    <dbReference type="NCBI Taxonomy" id="2755281"/>
    <lineage>
        <taxon>Eukaryota</taxon>
        <taxon>Metazoa</taxon>
        <taxon>Ecdysozoa</taxon>
        <taxon>Arthropoda</taxon>
        <taxon>Hexapoda</taxon>
        <taxon>Insecta</taxon>
        <taxon>Pterygota</taxon>
        <taxon>Neoptera</taxon>
        <taxon>Endopterygota</taxon>
        <taxon>Coleoptera</taxon>
        <taxon>Polyphaga</taxon>
        <taxon>Cucujiformia</taxon>
        <taxon>Tenebrionidae</taxon>
        <taxon>Zophobas</taxon>
    </lineage>
</organism>
<dbReference type="AlphaFoldDB" id="A0AA38J8H0"/>
<evidence type="ECO:0000313" key="3">
    <source>
        <dbReference type="EMBL" id="KAJ3666417.1"/>
    </source>
</evidence>
<reference evidence="3" key="1">
    <citation type="journal article" date="2023" name="G3 (Bethesda)">
        <title>Whole genome assemblies of Zophobas morio and Tenebrio molitor.</title>
        <authorList>
            <person name="Kaur S."/>
            <person name="Stinson S.A."/>
            <person name="diCenzo G.C."/>
        </authorList>
    </citation>
    <scope>NUCLEOTIDE SEQUENCE</scope>
    <source>
        <strain evidence="3">QUZm001</strain>
    </source>
</reference>
<accession>A0AA38J8H0</accession>
<dbReference type="Gene3D" id="3.30.420.10">
    <property type="entry name" value="Ribonuclease H-like superfamily/Ribonuclease H"/>
    <property type="match status" value="1"/>
</dbReference>
<keyword evidence="4" id="KW-1185">Reference proteome</keyword>
<comment type="caution">
    <text evidence="3">The sequence shown here is derived from an EMBL/GenBank/DDBJ whole genome shotgun (WGS) entry which is preliminary data.</text>
</comment>
<evidence type="ECO:0000313" key="2">
    <source>
        <dbReference type="EMBL" id="KAJ3645742.1"/>
    </source>
</evidence>
<dbReference type="EMBL" id="JALNTZ010000001">
    <property type="protein sequence ID" value="KAJ3666417.1"/>
    <property type="molecule type" value="Genomic_DNA"/>
</dbReference>
<dbReference type="InterPro" id="IPR036397">
    <property type="entry name" value="RNaseH_sf"/>
</dbReference>
<dbReference type="Pfam" id="PF13358">
    <property type="entry name" value="DDE_3"/>
    <property type="match status" value="1"/>
</dbReference>
<feature type="domain" description="Tc1-like transposase DDE" evidence="1">
    <location>
        <begin position="13"/>
        <end position="78"/>
    </location>
</feature>